<name>A0A1J7IZC4_9PEZI</name>
<dbReference type="AlphaFoldDB" id="A0A1J7IZC4"/>
<proteinExistence type="predicted"/>
<reference evidence="1 2" key="1">
    <citation type="submission" date="2016-10" db="EMBL/GenBank/DDBJ databases">
        <title>Draft genome sequence of Coniochaeta ligniaria NRRL30616, a lignocellulolytic fungus for bioabatement of inhibitors in plant biomass hydrolysates.</title>
        <authorList>
            <consortium name="DOE Joint Genome Institute"/>
            <person name="Jimenez D.J."/>
            <person name="Hector R.E."/>
            <person name="Riley R."/>
            <person name="Sun H."/>
            <person name="Grigoriev I.V."/>
            <person name="Van Elsas J.D."/>
            <person name="Nichols N.N."/>
        </authorList>
    </citation>
    <scope>NUCLEOTIDE SEQUENCE [LARGE SCALE GENOMIC DNA]</scope>
    <source>
        <strain evidence="1 2">NRRL 30616</strain>
    </source>
</reference>
<organism evidence="1 2">
    <name type="scientific">Coniochaeta ligniaria NRRL 30616</name>
    <dbReference type="NCBI Taxonomy" id="1408157"/>
    <lineage>
        <taxon>Eukaryota</taxon>
        <taxon>Fungi</taxon>
        <taxon>Dikarya</taxon>
        <taxon>Ascomycota</taxon>
        <taxon>Pezizomycotina</taxon>
        <taxon>Sordariomycetes</taxon>
        <taxon>Sordariomycetidae</taxon>
        <taxon>Coniochaetales</taxon>
        <taxon>Coniochaetaceae</taxon>
        <taxon>Coniochaeta</taxon>
    </lineage>
</organism>
<accession>A0A1J7IZC4</accession>
<keyword evidence="2" id="KW-1185">Reference proteome</keyword>
<dbReference type="Proteomes" id="UP000182658">
    <property type="component" value="Unassembled WGS sequence"/>
</dbReference>
<dbReference type="EMBL" id="KV875109">
    <property type="protein sequence ID" value="OIW22968.1"/>
    <property type="molecule type" value="Genomic_DNA"/>
</dbReference>
<dbReference type="InParanoid" id="A0A1J7IZC4"/>
<evidence type="ECO:0000313" key="1">
    <source>
        <dbReference type="EMBL" id="OIW22968.1"/>
    </source>
</evidence>
<sequence length="297" mass="33904">MEFEGSVLCHIINLFSVTLDPEPWARQWPEELSDRRRERHCEFPFGKLAWTAAGDQLHAHFTPGLESELASAKQPFGFNGTLMEPGTIMASYLTALLHGVSDSEYRLAPPTAPLPERISRLTTCFDLLTSRDGRNEPLLISYDWFEEAARIKRRVLAQGGKDHSFFQDICTNIDTSTDPYFISQETEREFMKKRVRQLFLLDDETFTFSVPGGQVMSVPASLGTVTPRSICKTVLLGYEHHPAGSWKRSLFDMEADVVKILEIPNNLTIRKQFRIQLIEFTSWCDLWNKKVFLGAPI</sequence>
<dbReference type="OrthoDB" id="5420336at2759"/>
<evidence type="ECO:0000313" key="2">
    <source>
        <dbReference type="Proteomes" id="UP000182658"/>
    </source>
</evidence>
<protein>
    <submittedName>
        <fullName evidence="1">Uncharacterized protein</fullName>
    </submittedName>
</protein>
<gene>
    <name evidence="1" type="ORF">CONLIGDRAFT_694314</name>
</gene>